<dbReference type="EMBL" id="KJ645900">
    <property type="protein sequence ID" value="AII17019.1"/>
    <property type="molecule type" value="Genomic_DNA"/>
</dbReference>
<gene>
    <name evidence="1" type="ORF">AaV_270</name>
</gene>
<sequence>MENFNKIPNLICIGQYNECIHYIKNLNINTLSINNDLDHYILINIISNFINQNVMNQKKNIQIELTNFCTELFANFLDECISNNSEITYIFLTEHERYIPDSIKNKTIKVYINNKVKTTKTIDNLLLEDNDKNIYEKIYNNK</sequence>
<reference evidence="1 2" key="1">
    <citation type="journal article" date="2014" name="Virology">
        <title>Genome of brown tide virus (AaV), the little giant of the Megaviridae, elucidates NCLDV genome expansion and host-virus coevolution.</title>
        <authorList>
            <person name="Moniruzzaman M."/>
            <person name="LeCleir G.R."/>
            <person name="Brown C.M."/>
            <person name="Gobler C.J."/>
            <person name="Bidle K.D."/>
            <person name="Wilson W.H."/>
            <person name="Wilhelm S.W."/>
        </authorList>
    </citation>
    <scope>NUCLEOTIDE SEQUENCE [LARGE SCALE GENOMIC DNA]</scope>
    <source>
        <strain evidence="1">BtV-01</strain>
    </source>
</reference>
<dbReference type="GeneID" id="20041700"/>
<protein>
    <submittedName>
        <fullName evidence="1">Uncharacterized protein</fullName>
    </submittedName>
</protein>
<accession>A0A076FFJ0</accession>
<dbReference type="RefSeq" id="YP_009052344.1">
    <property type="nucleotide sequence ID" value="NC_024697.1"/>
</dbReference>
<keyword evidence="2" id="KW-1185">Reference proteome</keyword>
<organism evidence="1 2">
    <name type="scientific">Aureococcus anophagefferens virus</name>
    <dbReference type="NCBI Taxonomy" id="1474867"/>
    <lineage>
        <taxon>Viruses</taxon>
        <taxon>Varidnaviria</taxon>
        <taxon>Bamfordvirae</taxon>
        <taxon>Nucleocytoviricota</taxon>
        <taxon>Megaviricetes</taxon>
        <taxon>Imitervirales</taxon>
        <taxon>Schizomimiviridae</taxon>
        <taxon>Kratosvirus</taxon>
        <taxon>Kratosvirus quantuckense</taxon>
    </lineage>
</organism>
<evidence type="ECO:0000313" key="2">
    <source>
        <dbReference type="Proteomes" id="UP000028667"/>
    </source>
</evidence>
<evidence type="ECO:0000313" key="1">
    <source>
        <dbReference type="EMBL" id="AII17019.1"/>
    </source>
</evidence>
<proteinExistence type="predicted"/>
<dbReference type="KEGG" id="vg:20041700"/>
<name>A0A076FFJ0_9VIRU</name>
<dbReference type="Proteomes" id="UP000028667">
    <property type="component" value="Segment"/>
</dbReference>